<dbReference type="Proteomes" id="UP000318571">
    <property type="component" value="Chromosome 1"/>
</dbReference>
<dbReference type="EMBL" id="VCGU01000010">
    <property type="protein sequence ID" value="TRY69496.1"/>
    <property type="molecule type" value="Genomic_DNA"/>
</dbReference>
<evidence type="ECO:0000313" key="2">
    <source>
        <dbReference type="Proteomes" id="UP000318571"/>
    </source>
</evidence>
<keyword evidence="2" id="KW-1185">Reference proteome</keyword>
<organism evidence="1 2">
    <name type="scientific">Tigriopus californicus</name>
    <name type="common">Marine copepod</name>
    <dbReference type="NCBI Taxonomy" id="6832"/>
    <lineage>
        <taxon>Eukaryota</taxon>
        <taxon>Metazoa</taxon>
        <taxon>Ecdysozoa</taxon>
        <taxon>Arthropoda</taxon>
        <taxon>Crustacea</taxon>
        <taxon>Multicrustacea</taxon>
        <taxon>Hexanauplia</taxon>
        <taxon>Copepoda</taxon>
        <taxon>Harpacticoida</taxon>
        <taxon>Harpacticidae</taxon>
        <taxon>Tigriopus</taxon>
    </lineage>
</organism>
<name>A0A553NVP2_TIGCA</name>
<protein>
    <submittedName>
        <fullName evidence="1">Uncharacterized protein</fullName>
    </submittedName>
</protein>
<dbReference type="AlphaFoldDB" id="A0A553NVP2"/>
<gene>
    <name evidence="1" type="ORF">TCAL_10759</name>
</gene>
<sequence>MTVKALVFTRIKSTESKMKRIKVPREKLVVEEQPSPASSFLNWKKSFTPRNT</sequence>
<reference evidence="1 2" key="1">
    <citation type="journal article" date="2018" name="Nat. Ecol. Evol.">
        <title>Genomic signatures of mitonuclear coevolution across populations of Tigriopus californicus.</title>
        <authorList>
            <person name="Barreto F.S."/>
            <person name="Watson E.T."/>
            <person name="Lima T.G."/>
            <person name="Willett C.S."/>
            <person name="Edmands S."/>
            <person name="Li W."/>
            <person name="Burton R.S."/>
        </authorList>
    </citation>
    <scope>NUCLEOTIDE SEQUENCE [LARGE SCALE GENOMIC DNA]</scope>
    <source>
        <strain evidence="1 2">San Diego</strain>
    </source>
</reference>
<comment type="caution">
    <text evidence="1">The sequence shown here is derived from an EMBL/GenBank/DDBJ whole genome shotgun (WGS) entry which is preliminary data.</text>
</comment>
<accession>A0A553NVP2</accession>
<proteinExistence type="predicted"/>
<evidence type="ECO:0000313" key="1">
    <source>
        <dbReference type="EMBL" id="TRY69496.1"/>
    </source>
</evidence>